<accession>A0AAW2ERU2</accession>
<dbReference type="Proteomes" id="UP001430953">
    <property type="component" value="Unassembled WGS sequence"/>
</dbReference>
<name>A0AAW2ERU2_9HYME</name>
<evidence type="ECO:0000256" key="1">
    <source>
        <dbReference type="SAM" id="Phobius"/>
    </source>
</evidence>
<keyword evidence="3" id="KW-1185">Reference proteome</keyword>
<keyword evidence="1" id="KW-1133">Transmembrane helix</keyword>
<evidence type="ECO:0008006" key="4">
    <source>
        <dbReference type="Google" id="ProtNLM"/>
    </source>
</evidence>
<feature type="transmembrane region" description="Helical" evidence="1">
    <location>
        <begin position="12"/>
        <end position="31"/>
    </location>
</feature>
<proteinExistence type="predicted"/>
<evidence type="ECO:0000313" key="2">
    <source>
        <dbReference type="EMBL" id="KAL0106479.1"/>
    </source>
</evidence>
<evidence type="ECO:0000313" key="3">
    <source>
        <dbReference type="Proteomes" id="UP001430953"/>
    </source>
</evidence>
<gene>
    <name evidence="2" type="ORF">PUN28_016291</name>
</gene>
<dbReference type="AlphaFoldDB" id="A0AAW2ERU2"/>
<dbReference type="EMBL" id="JADYXP020000018">
    <property type="protein sequence ID" value="KAL0106479.1"/>
    <property type="molecule type" value="Genomic_DNA"/>
</dbReference>
<keyword evidence="1" id="KW-0812">Transmembrane</keyword>
<protein>
    <recommendedName>
        <fullName evidence="4">Secreted protein</fullName>
    </recommendedName>
</protein>
<sequence>MYIFFFALRWEIKFYIVFVFLTLPSSSALVLQRVKITRNILKRTLYWTRRKIPQFGRLKQFISFLAVY</sequence>
<comment type="caution">
    <text evidence="2">The sequence shown here is derived from an EMBL/GenBank/DDBJ whole genome shotgun (WGS) entry which is preliminary data.</text>
</comment>
<organism evidence="2 3">
    <name type="scientific">Cardiocondyla obscurior</name>
    <dbReference type="NCBI Taxonomy" id="286306"/>
    <lineage>
        <taxon>Eukaryota</taxon>
        <taxon>Metazoa</taxon>
        <taxon>Ecdysozoa</taxon>
        <taxon>Arthropoda</taxon>
        <taxon>Hexapoda</taxon>
        <taxon>Insecta</taxon>
        <taxon>Pterygota</taxon>
        <taxon>Neoptera</taxon>
        <taxon>Endopterygota</taxon>
        <taxon>Hymenoptera</taxon>
        <taxon>Apocrita</taxon>
        <taxon>Aculeata</taxon>
        <taxon>Formicoidea</taxon>
        <taxon>Formicidae</taxon>
        <taxon>Myrmicinae</taxon>
        <taxon>Cardiocondyla</taxon>
    </lineage>
</organism>
<keyword evidence="1" id="KW-0472">Membrane</keyword>
<reference evidence="2 3" key="1">
    <citation type="submission" date="2023-03" db="EMBL/GenBank/DDBJ databases">
        <title>High recombination rates correlate with genetic variation in Cardiocondyla obscurior ants.</title>
        <authorList>
            <person name="Errbii M."/>
        </authorList>
    </citation>
    <scope>NUCLEOTIDE SEQUENCE [LARGE SCALE GENOMIC DNA]</scope>
    <source>
        <strain evidence="2">Alpha-2009</strain>
        <tissue evidence="2">Whole body</tissue>
    </source>
</reference>